<sequence length="246" mass="27473">MKAADKFALSANLRSPSSSLQMGDAHGHSWALIPSLLSSPLHLYLPANIYLVFSIGPHGQTPIIFIHSFFLASAHCNYKNSSAPHPIRGRRGKEQERRPDAKTDDDPGGERHHWRDLRSRFTEVGPTEKQRQRGTERRERKGEARARFRRWRQLAADCAEEVATRVQGQPFPGLPFSKKNERERKGDSTVSGSASTISDVAGDFLGQLRGCAAGWSRRRGRWLPQMMKKGPQDSSTAGWEGDPSGF</sequence>
<dbReference type="Gramene" id="KOM57495">
    <property type="protein sequence ID" value="KOM57495"/>
    <property type="gene ID" value="LR48_Vigan11g052800"/>
</dbReference>
<dbReference type="EMBL" id="CM003381">
    <property type="protein sequence ID" value="KOM57495.1"/>
    <property type="molecule type" value="Genomic_DNA"/>
</dbReference>
<evidence type="ECO:0000313" key="3">
    <source>
        <dbReference type="Proteomes" id="UP000053144"/>
    </source>
</evidence>
<organism evidence="2 3">
    <name type="scientific">Phaseolus angularis</name>
    <name type="common">Azuki bean</name>
    <name type="synonym">Vigna angularis</name>
    <dbReference type="NCBI Taxonomy" id="3914"/>
    <lineage>
        <taxon>Eukaryota</taxon>
        <taxon>Viridiplantae</taxon>
        <taxon>Streptophyta</taxon>
        <taxon>Embryophyta</taxon>
        <taxon>Tracheophyta</taxon>
        <taxon>Spermatophyta</taxon>
        <taxon>Magnoliopsida</taxon>
        <taxon>eudicotyledons</taxon>
        <taxon>Gunneridae</taxon>
        <taxon>Pentapetalae</taxon>
        <taxon>rosids</taxon>
        <taxon>fabids</taxon>
        <taxon>Fabales</taxon>
        <taxon>Fabaceae</taxon>
        <taxon>Papilionoideae</taxon>
        <taxon>50 kb inversion clade</taxon>
        <taxon>NPAAA clade</taxon>
        <taxon>indigoferoid/millettioid clade</taxon>
        <taxon>Phaseoleae</taxon>
        <taxon>Vigna</taxon>
    </lineage>
</organism>
<feature type="region of interest" description="Disordered" evidence="1">
    <location>
        <begin position="168"/>
        <end position="196"/>
    </location>
</feature>
<dbReference type="AlphaFoldDB" id="A0A0L9VR15"/>
<accession>A0A0L9VR15</accession>
<protein>
    <submittedName>
        <fullName evidence="2">Uncharacterized protein</fullName>
    </submittedName>
</protein>
<evidence type="ECO:0000256" key="1">
    <source>
        <dbReference type="SAM" id="MobiDB-lite"/>
    </source>
</evidence>
<dbReference type="Proteomes" id="UP000053144">
    <property type="component" value="Chromosome 11"/>
</dbReference>
<feature type="region of interest" description="Disordered" evidence="1">
    <location>
        <begin position="81"/>
        <end position="146"/>
    </location>
</feature>
<feature type="compositionally biased region" description="Basic and acidic residues" evidence="1">
    <location>
        <begin position="178"/>
        <end position="187"/>
    </location>
</feature>
<name>A0A0L9VR15_PHAAN</name>
<feature type="region of interest" description="Disordered" evidence="1">
    <location>
        <begin position="222"/>
        <end position="246"/>
    </location>
</feature>
<reference evidence="3" key="1">
    <citation type="journal article" date="2015" name="Proc. Natl. Acad. Sci. U.S.A.">
        <title>Genome sequencing of adzuki bean (Vigna angularis) provides insight into high starch and low fat accumulation and domestication.</title>
        <authorList>
            <person name="Yang K."/>
            <person name="Tian Z."/>
            <person name="Chen C."/>
            <person name="Luo L."/>
            <person name="Zhao B."/>
            <person name="Wang Z."/>
            <person name="Yu L."/>
            <person name="Li Y."/>
            <person name="Sun Y."/>
            <person name="Li W."/>
            <person name="Chen Y."/>
            <person name="Li Y."/>
            <person name="Zhang Y."/>
            <person name="Ai D."/>
            <person name="Zhao J."/>
            <person name="Shang C."/>
            <person name="Ma Y."/>
            <person name="Wu B."/>
            <person name="Wang M."/>
            <person name="Gao L."/>
            <person name="Sun D."/>
            <person name="Zhang P."/>
            <person name="Guo F."/>
            <person name="Wang W."/>
            <person name="Li Y."/>
            <person name="Wang J."/>
            <person name="Varshney R.K."/>
            <person name="Wang J."/>
            <person name="Ling H.Q."/>
            <person name="Wan P."/>
        </authorList>
    </citation>
    <scope>NUCLEOTIDE SEQUENCE</scope>
    <source>
        <strain evidence="3">cv. Jingnong 6</strain>
    </source>
</reference>
<proteinExistence type="predicted"/>
<feature type="compositionally biased region" description="Basic and acidic residues" evidence="1">
    <location>
        <begin position="92"/>
        <end position="146"/>
    </location>
</feature>
<evidence type="ECO:0000313" key="2">
    <source>
        <dbReference type="EMBL" id="KOM57495.1"/>
    </source>
</evidence>
<gene>
    <name evidence="2" type="ORF">LR48_Vigan11g052800</name>
</gene>